<evidence type="ECO:0000313" key="3">
    <source>
        <dbReference type="EMBL" id="RDB25408.1"/>
    </source>
</evidence>
<feature type="transmembrane region" description="Helical" evidence="1">
    <location>
        <begin position="164"/>
        <end position="187"/>
    </location>
</feature>
<dbReference type="AlphaFoldDB" id="A0A369JUF2"/>
<dbReference type="OrthoDB" id="2681808at2759"/>
<dbReference type="InterPro" id="IPR045339">
    <property type="entry name" value="DUF6534"/>
</dbReference>
<evidence type="ECO:0000259" key="2">
    <source>
        <dbReference type="Pfam" id="PF20152"/>
    </source>
</evidence>
<sequence>MAPRVQVPGVPPDIALINGPMLLGNLFGYGLFGILVVQVFIYHNRFTRDPVWMKSLVYSVFFVDTVITALGTITVWDGLAVGWGDLSTLVQLDWPFNALPALSGLVSSSVHTFFCWRIWKLTHSYVLPAAIASLSIVQWAMAWYCGVVSVRIGVPRIGELRPFVIVWLGGSALVDLIITVSMVAILFRAGSKSAFSETNSVMAKLIKLTVETGMTTSIGALIELIFFFAFPTNNMHFIPFLMLAKLYSNTLLATLNSRVLFGDRRATKPAALWEDDVSSGSGSMSTRSGAKVPTGVVQITTTTERRRNDLEMHSIQVGDRDNSQDEVYKKSNFIDFDTARPVRI</sequence>
<feature type="transmembrane region" description="Helical" evidence="1">
    <location>
        <begin position="125"/>
        <end position="144"/>
    </location>
</feature>
<name>A0A369JUF2_HYPMA</name>
<comment type="caution">
    <text evidence="3">The sequence shown here is derived from an EMBL/GenBank/DDBJ whole genome shotgun (WGS) entry which is preliminary data.</text>
</comment>
<dbReference type="Pfam" id="PF20152">
    <property type="entry name" value="DUF6534"/>
    <property type="match status" value="1"/>
</dbReference>
<feature type="transmembrane region" description="Helical" evidence="1">
    <location>
        <begin position="56"/>
        <end position="76"/>
    </location>
</feature>
<feature type="transmembrane region" description="Helical" evidence="1">
    <location>
        <begin position="236"/>
        <end position="255"/>
    </location>
</feature>
<feature type="transmembrane region" description="Helical" evidence="1">
    <location>
        <begin position="26"/>
        <end position="44"/>
    </location>
</feature>
<evidence type="ECO:0000256" key="1">
    <source>
        <dbReference type="SAM" id="Phobius"/>
    </source>
</evidence>
<proteinExistence type="predicted"/>
<keyword evidence="1" id="KW-1133">Transmembrane helix</keyword>
<feature type="transmembrane region" description="Helical" evidence="1">
    <location>
        <begin position="96"/>
        <end position="118"/>
    </location>
</feature>
<dbReference type="Proteomes" id="UP000076154">
    <property type="component" value="Unassembled WGS sequence"/>
</dbReference>
<accession>A0A369JUF2</accession>
<keyword evidence="1" id="KW-0472">Membrane</keyword>
<feature type="domain" description="DUF6534" evidence="2">
    <location>
        <begin position="171"/>
        <end position="258"/>
    </location>
</feature>
<keyword evidence="1" id="KW-0812">Transmembrane</keyword>
<protein>
    <recommendedName>
        <fullName evidence="2">DUF6534 domain-containing protein</fullName>
    </recommendedName>
</protein>
<evidence type="ECO:0000313" key="4">
    <source>
        <dbReference type="Proteomes" id="UP000076154"/>
    </source>
</evidence>
<dbReference type="PANTHER" id="PTHR40465">
    <property type="entry name" value="CHROMOSOME 1, WHOLE GENOME SHOTGUN SEQUENCE"/>
    <property type="match status" value="1"/>
</dbReference>
<organism evidence="3 4">
    <name type="scientific">Hypsizygus marmoreus</name>
    <name type="common">White beech mushroom</name>
    <name type="synonym">Agaricus marmoreus</name>
    <dbReference type="NCBI Taxonomy" id="39966"/>
    <lineage>
        <taxon>Eukaryota</taxon>
        <taxon>Fungi</taxon>
        <taxon>Dikarya</taxon>
        <taxon>Basidiomycota</taxon>
        <taxon>Agaricomycotina</taxon>
        <taxon>Agaricomycetes</taxon>
        <taxon>Agaricomycetidae</taxon>
        <taxon>Agaricales</taxon>
        <taxon>Tricholomatineae</taxon>
        <taxon>Lyophyllaceae</taxon>
        <taxon>Hypsizygus</taxon>
    </lineage>
</organism>
<reference evidence="3" key="1">
    <citation type="submission" date="2018-04" db="EMBL/GenBank/DDBJ databases">
        <title>Whole genome sequencing of Hypsizygus marmoreus.</title>
        <authorList>
            <person name="Choi I.-G."/>
            <person name="Min B."/>
            <person name="Kim J.-G."/>
            <person name="Kim S."/>
            <person name="Oh Y.-L."/>
            <person name="Kong W.-S."/>
            <person name="Park H."/>
            <person name="Jeong J."/>
            <person name="Song E.-S."/>
        </authorList>
    </citation>
    <scope>NUCLEOTIDE SEQUENCE [LARGE SCALE GENOMIC DNA]</scope>
    <source>
        <strain evidence="3">51987-8</strain>
    </source>
</reference>
<dbReference type="PANTHER" id="PTHR40465:SF1">
    <property type="entry name" value="DUF6534 DOMAIN-CONTAINING PROTEIN"/>
    <property type="match status" value="1"/>
</dbReference>
<feature type="transmembrane region" description="Helical" evidence="1">
    <location>
        <begin position="208"/>
        <end position="230"/>
    </location>
</feature>
<keyword evidence="4" id="KW-1185">Reference proteome</keyword>
<dbReference type="InParanoid" id="A0A369JUF2"/>
<gene>
    <name evidence="3" type="ORF">Hypma_007558</name>
</gene>
<dbReference type="EMBL" id="LUEZ02000041">
    <property type="protein sequence ID" value="RDB25408.1"/>
    <property type="molecule type" value="Genomic_DNA"/>
</dbReference>